<evidence type="ECO:0000256" key="7">
    <source>
        <dbReference type="SAM" id="Phobius"/>
    </source>
</evidence>
<dbReference type="PANTHER" id="PTHR48022">
    <property type="entry name" value="PLASTIDIC GLUCOSE TRANSPORTER 4"/>
    <property type="match status" value="1"/>
</dbReference>
<dbReference type="PANTHER" id="PTHR48022:SF2">
    <property type="entry name" value="PLASTIDIC GLUCOSE TRANSPORTER 4"/>
    <property type="match status" value="1"/>
</dbReference>
<feature type="transmembrane region" description="Helical" evidence="7">
    <location>
        <begin position="78"/>
        <end position="97"/>
    </location>
</feature>
<protein>
    <submittedName>
        <fullName evidence="9">MFS transporter</fullName>
    </submittedName>
</protein>
<dbReference type="InterPro" id="IPR003663">
    <property type="entry name" value="Sugar/inositol_transpt"/>
</dbReference>
<feature type="transmembrane region" description="Helical" evidence="7">
    <location>
        <begin position="47"/>
        <end position="66"/>
    </location>
</feature>
<dbReference type="PROSITE" id="PS00217">
    <property type="entry name" value="SUGAR_TRANSPORT_2"/>
    <property type="match status" value="1"/>
</dbReference>
<dbReference type="SUPFAM" id="SSF103473">
    <property type="entry name" value="MFS general substrate transporter"/>
    <property type="match status" value="1"/>
</dbReference>
<dbReference type="GO" id="GO:0005351">
    <property type="term" value="F:carbohydrate:proton symporter activity"/>
    <property type="evidence" value="ECO:0007669"/>
    <property type="project" value="TreeGrafter"/>
</dbReference>
<dbReference type="InterPro" id="IPR005828">
    <property type="entry name" value="MFS_sugar_transport-like"/>
</dbReference>
<keyword evidence="3 7" id="KW-0812">Transmembrane</keyword>
<dbReference type="PRINTS" id="PR00171">
    <property type="entry name" value="SUGRTRNSPORT"/>
</dbReference>
<dbReference type="Gene3D" id="1.20.1250.20">
    <property type="entry name" value="MFS general substrate transporter like domains"/>
    <property type="match status" value="2"/>
</dbReference>
<dbReference type="OrthoDB" id="5368493at2"/>
<feature type="transmembrane region" description="Helical" evidence="7">
    <location>
        <begin position="337"/>
        <end position="361"/>
    </location>
</feature>
<comment type="caution">
    <text evidence="9">The sequence shown here is derived from an EMBL/GenBank/DDBJ whole genome shotgun (WGS) entry which is preliminary data.</text>
</comment>
<feature type="transmembrane region" description="Helical" evidence="7">
    <location>
        <begin position="282"/>
        <end position="302"/>
    </location>
</feature>
<evidence type="ECO:0000256" key="3">
    <source>
        <dbReference type="ARBA" id="ARBA00022692"/>
    </source>
</evidence>
<feature type="transmembrane region" description="Helical" evidence="7">
    <location>
        <begin position="309"/>
        <end position="331"/>
    </location>
</feature>
<sequence>MTQANLPYNRAAIVAAALAGLLFGFDTAVIAGTTSALRDAFALSPSGLGAVVSAALWGTLIGALGAGIPGDRFGSRAVLGWIALLYILSAVGSALSWNLESLFFFRFLGGLAIGGSSVLAPVYISEISPAERRGRLVGLFQLNIVIGILAAYLSNFLVAQVLADPEAWRAKFAVAAVPSVILLLALLRIPQSPRWLLERGRRDEALAAIARLRMGEPESVAAEFEQSRPETGSRLTWSAYRKPILLALTIAAFNQLSGINAILYYLNDIFRAAGFSALSADVQAVAIGLANLAATMLGLSLIDRVGRKPLLMTGAAGTCAALAGVAAIYAIGRGEFLLLPMLILFILFFALSQGAVIWVYLSEIFPTPVRARGQALGSATHWVMNAIISFAFPVIAAHTLALPFWVFAAAMALQFVVVWRFFPETRSVALERMDSVMGRSDATSP</sequence>
<feature type="transmembrane region" description="Helical" evidence="7">
    <location>
        <begin position="244"/>
        <end position="266"/>
    </location>
</feature>
<evidence type="ECO:0000259" key="8">
    <source>
        <dbReference type="PROSITE" id="PS50850"/>
    </source>
</evidence>
<keyword evidence="4 7" id="KW-1133">Transmembrane helix</keyword>
<feature type="domain" description="Major facilitator superfamily (MFS) profile" evidence="8">
    <location>
        <begin position="12"/>
        <end position="426"/>
    </location>
</feature>
<feature type="transmembrane region" description="Helical" evidence="7">
    <location>
        <begin position="136"/>
        <end position="158"/>
    </location>
</feature>
<evidence type="ECO:0000256" key="6">
    <source>
        <dbReference type="RuleBase" id="RU003346"/>
    </source>
</evidence>
<reference evidence="9 10" key="1">
    <citation type="submission" date="2018-03" db="EMBL/GenBank/DDBJ databases">
        <title>The draft genome of Sphingosinicella sp. GL-C-18.</title>
        <authorList>
            <person name="Liu L."/>
            <person name="Li L."/>
            <person name="Liang L."/>
            <person name="Zhang X."/>
            <person name="Wang T."/>
        </authorList>
    </citation>
    <scope>NUCLEOTIDE SEQUENCE [LARGE SCALE GENOMIC DNA]</scope>
    <source>
        <strain evidence="9 10">GL-C-18</strain>
    </source>
</reference>
<keyword evidence="10" id="KW-1185">Reference proteome</keyword>
<evidence type="ECO:0000313" key="10">
    <source>
        <dbReference type="Proteomes" id="UP000241167"/>
    </source>
</evidence>
<evidence type="ECO:0000313" key="9">
    <source>
        <dbReference type="EMBL" id="PSJ37065.1"/>
    </source>
</evidence>
<dbReference type="PROSITE" id="PS50850">
    <property type="entry name" value="MFS"/>
    <property type="match status" value="1"/>
</dbReference>
<dbReference type="InterPro" id="IPR050360">
    <property type="entry name" value="MFS_Sugar_Transporters"/>
</dbReference>
<evidence type="ECO:0000256" key="5">
    <source>
        <dbReference type="ARBA" id="ARBA00023136"/>
    </source>
</evidence>
<evidence type="ECO:0000256" key="1">
    <source>
        <dbReference type="ARBA" id="ARBA00004141"/>
    </source>
</evidence>
<feature type="transmembrane region" description="Helical" evidence="7">
    <location>
        <begin position="382"/>
        <end position="398"/>
    </location>
</feature>
<dbReference type="AlphaFoldDB" id="A0A2P7QGH6"/>
<dbReference type="Pfam" id="PF00083">
    <property type="entry name" value="Sugar_tr"/>
    <property type="match status" value="1"/>
</dbReference>
<dbReference type="EMBL" id="PXYI01000010">
    <property type="protein sequence ID" value="PSJ37065.1"/>
    <property type="molecule type" value="Genomic_DNA"/>
</dbReference>
<keyword evidence="5 7" id="KW-0472">Membrane</keyword>
<comment type="similarity">
    <text evidence="2 6">Belongs to the major facilitator superfamily. Sugar transporter (TC 2.A.1.1) family.</text>
</comment>
<accession>A0A2P7QGH6</accession>
<keyword evidence="6" id="KW-0813">Transport</keyword>
<dbReference type="RefSeq" id="WP_106515506.1">
    <property type="nucleotide sequence ID" value="NZ_PXYI01000010.1"/>
</dbReference>
<gene>
    <name evidence="9" type="ORF">C7I55_23660</name>
</gene>
<feature type="transmembrane region" description="Helical" evidence="7">
    <location>
        <begin position="103"/>
        <end position="124"/>
    </location>
</feature>
<comment type="subcellular location">
    <subcellularLocation>
        <location evidence="1">Membrane</location>
        <topology evidence="1">Multi-pass membrane protein</topology>
    </subcellularLocation>
</comment>
<dbReference type="GO" id="GO:0016020">
    <property type="term" value="C:membrane"/>
    <property type="evidence" value="ECO:0007669"/>
    <property type="project" value="UniProtKB-SubCell"/>
</dbReference>
<dbReference type="InterPro" id="IPR020846">
    <property type="entry name" value="MFS_dom"/>
</dbReference>
<evidence type="ECO:0000256" key="2">
    <source>
        <dbReference type="ARBA" id="ARBA00010992"/>
    </source>
</evidence>
<organism evidence="9 10">
    <name type="scientific">Allosphingosinicella deserti</name>
    <dbReference type="NCBI Taxonomy" id="2116704"/>
    <lineage>
        <taxon>Bacteria</taxon>
        <taxon>Pseudomonadati</taxon>
        <taxon>Pseudomonadota</taxon>
        <taxon>Alphaproteobacteria</taxon>
        <taxon>Sphingomonadales</taxon>
        <taxon>Sphingomonadaceae</taxon>
        <taxon>Allosphingosinicella</taxon>
    </lineage>
</organism>
<feature type="transmembrane region" description="Helical" evidence="7">
    <location>
        <begin position="404"/>
        <end position="422"/>
    </location>
</feature>
<dbReference type="InterPro" id="IPR036259">
    <property type="entry name" value="MFS_trans_sf"/>
</dbReference>
<dbReference type="Proteomes" id="UP000241167">
    <property type="component" value="Unassembled WGS sequence"/>
</dbReference>
<feature type="transmembrane region" description="Helical" evidence="7">
    <location>
        <begin position="170"/>
        <end position="189"/>
    </location>
</feature>
<name>A0A2P7QGH6_9SPHN</name>
<evidence type="ECO:0000256" key="4">
    <source>
        <dbReference type="ARBA" id="ARBA00022989"/>
    </source>
</evidence>
<proteinExistence type="inferred from homology"/>
<dbReference type="InterPro" id="IPR005829">
    <property type="entry name" value="Sugar_transporter_CS"/>
</dbReference>
<dbReference type="NCBIfam" id="TIGR00879">
    <property type="entry name" value="SP"/>
    <property type="match status" value="1"/>
</dbReference>